<dbReference type="PROSITE" id="PS00218">
    <property type="entry name" value="AMINO_ACID_PERMEASE_1"/>
    <property type="match status" value="1"/>
</dbReference>
<accession>A0A0V1PYR2</accession>
<dbReference type="AlphaFoldDB" id="A0A0V1PYR2"/>
<keyword evidence="12" id="KW-1185">Reference proteome</keyword>
<evidence type="ECO:0000313" key="11">
    <source>
        <dbReference type="EMBL" id="KSA01369.1"/>
    </source>
</evidence>
<evidence type="ECO:0000259" key="10">
    <source>
        <dbReference type="Pfam" id="PF00324"/>
    </source>
</evidence>
<evidence type="ECO:0000256" key="2">
    <source>
        <dbReference type="ARBA" id="ARBA00006983"/>
    </source>
</evidence>
<evidence type="ECO:0000256" key="7">
    <source>
        <dbReference type="ARBA" id="ARBA00022989"/>
    </source>
</evidence>
<feature type="transmembrane region" description="Helical" evidence="9">
    <location>
        <begin position="433"/>
        <end position="452"/>
    </location>
</feature>
<dbReference type="PANTHER" id="PTHR43341">
    <property type="entry name" value="AMINO ACID PERMEASE"/>
    <property type="match status" value="1"/>
</dbReference>
<feature type="transmembrane region" description="Helical" evidence="9">
    <location>
        <begin position="194"/>
        <end position="213"/>
    </location>
</feature>
<comment type="subcellular location">
    <subcellularLocation>
        <location evidence="1">Cell membrane</location>
        <topology evidence="1">Multi-pass membrane protein</topology>
    </subcellularLocation>
</comment>
<evidence type="ECO:0000256" key="5">
    <source>
        <dbReference type="ARBA" id="ARBA00022692"/>
    </source>
</evidence>
<dbReference type="InterPro" id="IPR004840">
    <property type="entry name" value="Amino_acid_permease_CS"/>
</dbReference>
<feature type="transmembrane region" description="Helical" evidence="9">
    <location>
        <begin position="167"/>
        <end position="188"/>
    </location>
</feature>
<organism evidence="11 12">
    <name type="scientific">Debaryomyces fabryi</name>
    <dbReference type="NCBI Taxonomy" id="58627"/>
    <lineage>
        <taxon>Eukaryota</taxon>
        <taxon>Fungi</taxon>
        <taxon>Dikarya</taxon>
        <taxon>Ascomycota</taxon>
        <taxon>Saccharomycotina</taxon>
        <taxon>Pichiomycetes</taxon>
        <taxon>Debaryomycetaceae</taxon>
        <taxon>Debaryomyces</taxon>
    </lineage>
</organism>
<feature type="transmembrane region" description="Helical" evidence="9">
    <location>
        <begin position="308"/>
        <end position="329"/>
    </location>
</feature>
<evidence type="ECO:0000313" key="12">
    <source>
        <dbReference type="Proteomes" id="UP000054251"/>
    </source>
</evidence>
<feature type="transmembrane region" description="Helical" evidence="9">
    <location>
        <begin position="88"/>
        <end position="107"/>
    </location>
</feature>
<keyword evidence="8 9" id="KW-0472">Membrane</keyword>
<sequence>MPEKELNYIRSADAATSTEKDGGVFVDAFEASDNKAPMGKFEKFRDSFRRFDDTELGLDPNLSEIERAAIITANSPLSRSLKNRHLQMIAIGGSIGTGLFVGSGTTLRTGGPAGILIAYIIIGVMIYCTVQSLGELAVTFPVSGAFVTYNTRFICPSWGFAMAWNYALQWLVVLPLELVAASITIGYWDLKTSPAAFVAIFYVLIVSINFFGVKGYGEAEFVFSIIKVTAVLGFIILGIIITAGGVGPQGYLGGKYWQHPGAFANGFKGVCSVFVTAAFAFAGTELVGLASAESANPRKTLPKATKQVFWRIVLFYVISLTLIGLLVPYNTDELLSTSSVDAAASPFVIAIRNAEIKGLPSVMNVVIMIAVLSVGNSSVFASSRTLAALAAAKQAPKIFGYIDKKGRPLVGIIVQCTFGLLCFLCASDKENEIFGWMMALSGLSSIFTWGSINFCHIRFRRALQVQGRDTSEIAFTSQVGLVGSYIGVILNILVLIAQFWIALFPLGGSPDASAFFESYLGFPVVLVFYIGHKLYRRNWRLYIRAKDIDIDTGRRDLDLDLLKQELAEERAFIAAKPFYFRAWNFWC</sequence>
<dbReference type="InterPro" id="IPR050524">
    <property type="entry name" value="APC_YAT"/>
</dbReference>
<feature type="transmembrane region" description="Helical" evidence="9">
    <location>
        <begin position="473"/>
        <end position="501"/>
    </location>
</feature>
<keyword evidence="4" id="KW-1003">Cell membrane</keyword>
<dbReference type="PIRSF" id="PIRSF006060">
    <property type="entry name" value="AA_transporter"/>
    <property type="match status" value="1"/>
</dbReference>
<dbReference type="InterPro" id="IPR004762">
    <property type="entry name" value="Amino_acid_permease_fungi"/>
</dbReference>
<feature type="transmembrane region" description="Helical" evidence="9">
    <location>
        <begin position="513"/>
        <end position="531"/>
    </location>
</feature>
<evidence type="ECO:0000256" key="8">
    <source>
        <dbReference type="ARBA" id="ARBA00023136"/>
    </source>
</evidence>
<dbReference type="Gene3D" id="1.20.1740.10">
    <property type="entry name" value="Amino acid/polyamine transporter I"/>
    <property type="match status" value="1"/>
</dbReference>
<feature type="transmembrane region" description="Helical" evidence="9">
    <location>
        <begin position="365"/>
        <end position="387"/>
    </location>
</feature>
<dbReference type="Proteomes" id="UP000054251">
    <property type="component" value="Unassembled WGS sequence"/>
</dbReference>
<protein>
    <recommendedName>
        <fullName evidence="10">Amino acid permease/ SLC12A domain-containing protein</fullName>
    </recommendedName>
</protein>
<feature type="transmembrane region" description="Helical" evidence="9">
    <location>
        <begin position="266"/>
        <end position="287"/>
    </location>
</feature>
<reference evidence="11 12" key="1">
    <citation type="submission" date="2015-11" db="EMBL/GenBank/DDBJ databases">
        <title>The genome of Debaryomyces fabryi.</title>
        <authorList>
            <person name="Tafer H."/>
            <person name="Lopandic K."/>
        </authorList>
    </citation>
    <scope>NUCLEOTIDE SEQUENCE [LARGE SCALE GENOMIC DNA]</scope>
    <source>
        <strain evidence="11 12">CBS 789</strain>
    </source>
</reference>
<dbReference type="EMBL" id="LMYN01000055">
    <property type="protein sequence ID" value="KSA01369.1"/>
    <property type="molecule type" value="Genomic_DNA"/>
</dbReference>
<proteinExistence type="inferred from homology"/>
<dbReference type="InterPro" id="IPR004841">
    <property type="entry name" value="AA-permease/SLC12A_dom"/>
</dbReference>
<feature type="transmembrane region" description="Helical" evidence="9">
    <location>
        <begin position="225"/>
        <end position="246"/>
    </location>
</feature>
<evidence type="ECO:0000256" key="9">
    <source>
        <dbReference type="SAM" id="Phobius"/>
    </source>
</evidence>
<gene>
    <name evidence="11" type="ORF">AC631_02864</name>
</gene>
<evidence type="ECO:0000256" key="1">
    <source>
        <dbReference type="ARBA" id="ARBA00004651"/>
    </source>
</evidence>
<keyword evidence="6" id="KW-0029">Amino-acid transport</keyword>
<dbReference type="GO" id="GO:0015171">
    <property type="term" value="F:amino acid transmembrane transporter activity"/>
    <property type="evidence" value="ECO:0007669"/>
    <property type="project" value="TreeGrafter"/>
</dbReference>
<dbReference type="FunFam" id="1.20.1740.10:FF:000017">
    <property type="entry name" value="Amino acid permease"/>
    <property type="match status" value="1"/>
</dbReference>
<feature type="transmembrane region" description="Helical" evidence="9">
    <location>
        <begin position="113"/>
        <end position="130"/>
    </location>
</feature>
<keyword evidence="3" id="KW-0813">Transport</keyword>
<evidence type="ECO:0000256" key="4">
    <source>
        <dbReference type="ARBA" id="ARBA00022475"/>
    </source>
</evidence>
<dbReference type="RefSeq" id="XP_015467471.1">
    <property type="nucleotide sequence ID" value="XM_015611694.1"/>
</dbReference>
<feature type="transmembrane region" description="Helical" evidence="9">
    <location>
        <begin position="408"/>
        <end position="427"/>
    </location>
</feature>
<dbReference type="OrthoDB" id="3900342at2759"/>
<keyword evidence="7 9" id="KW-1133">Transmembrane helix</keyword>
<comment type="similarity">
    <text evidence="2">Belongs to the amino acid-polyamine-organocation (APC) superfamily. YAT (TC 2.A.3.10) family.</text>
</comment>
<dbReference type="GeneID" id="26839873"/>
<dbReference type="GO" id="GO:0005886">
    <property type="term" value="C:plasma membrane"/>
    <property type="evidence" value="ECO:0007669"/>
    <property type="project" value="UniProtKB-SubCell"/>
</dbReference>
<keyword evidence="5 9" id="KW-0812">Transmembrane</keyword>
<evidence type="ECO:0000256" key="3">
    <source>
        <dbReference type="ARBA" id="ARBA00022448"/>
    </source>
</evidence>
<comment type="caution">
    <text evidence="11">The sequence shown here is derived from an EMBL/GenBank/DDBJ whole genome shotgun (WGS) entry which is preliminary data.</text>
</comment>
<feature type="domain" description="Amino acid permease/ SLC12A" evidence="10">
    <location>
        <begin position="85"/>
        <end position="541"/>
    </location>
</feature>
<dbReference type="NCBIfam" id="TIGR00913">
    <property type="entry name" value="2A0310"/>
    <property type="match status" value="1"/>
</dbReference>
<evidence type="ECO:0000256" key="6">
    <source>
        <dbReference type="ARBA" id="ARBA00022970"/>
    </source>
</evidence>
<dbReference type="Pfam" id="PF00324">
    <property type="entry name" value="AA_permease"/>
    <property type="match status" value="1"/>
</dbReference>
<dbReference type="PANTHER" id="PTHR43341:SF1">
    <property type="entry name" value="GENERAL AMINO-ACID PERMEASE GAP1"/>
    <property type="match status" value="1"/>
</dbReference>
<name>A0A0V1PYR2_9ASCO</name>